<organism evidence="2 3">
    <name type="scientific">Kribbella sancticallisti</name>
    <dbReference type="NCBI Taxonomy" id="460087"/>
    <lineage>
        <taxon>Bacteria</taxon>
        <taxon>Bacillati</taxon>
        <taxon>Actinomycetota</taxon>
        <taxon>Actinomycetes</taxon>
        <taxon>Propionibacteriales</taxon>
        <taxon>Kribbellaceae</taxon>
        <taxon>Kribbella</taxon>
    </lineage>
</organism>
<gene>
    <name evidence="2" type="ORF">GCM10009789_58890</name>
</gene>
<keyword evidence="3" id="KW-1185">Reference proteome</keyword>
<dbReference type="PANTHER" id="PTHR31527">
    <property type="entry name" value="RE64534P"/>
    <property type="match status" value="1"/>
</dbReference>
<protein>
    <submittedName>
        <fullName evidence="2">Urea carboxylase-associated family protein</fullName>
    </submittedName>
</protein>
<reference evidence="2 3" key="1">
    <citation type="journal article" date="2019" name="Int. J. Syst. Evol. Microbiol.">
        <title>The Global Catalogue of Microorganisms (GCM) 10K type strain sequencing project: providing services to taxonomists for standard genome sequencing and annotation.</title>
        <authorList>
            <consortium name="The Broad Institute Genomics Platform"/>
            <consortium name="The Broad Institute Genome Sequencing Center for Infectious Disease"/>
            <person name="Wu L."/>
            <person name="Ma J."/>
        </authorList>
    </citation>
    <scope>NUCLEOTIDE SEQUENCE [LARGE SCALE GENOMIC DNA]</scope>
    <source>
        <strain evidence="2 3">JCM 14969</strain>
    </source>
</reference>
<dbReference type="Pfam" id="PF09347">
    <property type="entry name" value="DUF1989"/>
    <property type="match status" value="1"/>
</dbReference>
<dbReference type="RefSeq" id="WP_344219597.1">
    <property type="nucleotide sequence ID" value="NZ_BAAAOS010000047.1"/>
</dbReference>
<dbReference type="InterPro" id="IPR018959">
    <property type="entry name" value="DUF1989"/>
</dbReference>
<evidence type="ECO:0000259" key="1">
    <source>
        <dbReference type="Pfam" id="PF09347"/>
    </source>
</evidence>
<name>A0ABN2E750_9ACTN</name>
<accession>A0ABN2E750</accession>
<dbReference type="PANTHER" id="PTHR31527:SF0">
    <property type="entry name" value="RE64534P"/>
    <property type="match status" value="1"/>
</dbReference>
<comment type="caution">
    <text evidence="2">The sequence shown here is derived from an EMBL/GenBank/DDBJ whole genome shotgun (WGS) entry which is preliminary data.</text>
</comment>
<proteinExistence type="predicted"/>
<dbReference type="EMBL" id="BAAAOS010000047">
    <property type="protein sequence ID" value="GAA1597167.1"/>
    <property type="molecule type" value="Genomic_DNA"/>
</dbReference>
<feature type="domain" description="DUF1989" evidence="1">
    <location>
        <begin position="4"/>
        <end position="180"/>
    </location>
</feature>
<sequence>MQITVPARTGRAVHVPAGSFVRVTDLAGEQVGDLFAFTADDHLSASHTRTATSRLFPAIGEAFVTTRRRPILTLVADTSPGHHDLLIAACDATRYAGLGGAADHPSCADNLARALATLPSGPADFGLGFGTDPAPHPTAVPQPVNVFMRVPVGADGRLSWLPAATKPGDAITFRAELDCVVVLSACPQDLTAINGSGPTALALDILEDLR</sequence>
<evidence type="ECO:0000313" key="3">
    <source>
        <dbReference type="Proteomes" id="UP001500393"/>
    </source>
</evidence>
<dbReference type="Proteomes" id="UP001500393">
    <property type="component" value="Unassembled WGS sequence"/>
</dbReference>
<evidence type="ECO:0000313" key="2">
    <source>
        <dbReference type="EMBL" id="GAA1597167.1"/>
    </source>
</evidence>